<evidence type="ECO:0000313" key="2">
    <source>
        <dbReference type="EMBL" id="NJP93088.1"/>
    </source>
</evidence>
<dbReference type="EMBL" id="JAATEP010000020">
    <property type="protein sequence ID" value="NJP93088.1"/>
    <property type="molecule type" value="Genomic_DNA"/>
</dbReference>
<comment type="caution">
    <text evidence="2">The sequence shown here is derived from an EMBL/GenBank/DDBJ whole genome shotgun (WGS) entry which is preliminary data.</text>
</comment>
<dbReference type="RefSeq" id="WP_168012897.1">
    <property type="nucleotide sequence ID" value="NZ_JAATEP010000020.1"/>
</dbReference>
<reference evidence="2 3" key="1">
    <citation type="submission" date="2020-03" db="EMBL/GenBank/DDBJ databases">
        <title>WGS of actinomycetes isolated from Thailand.</title>
        <authorList>
            <person name="Thawai C."/>
        </authorList>
    </citation>
    <scope>NUCLEOTIDE SEQUENCE [LARGE SCALE GENOMIC DNA]</scope>
    <source>
        <strain evidence="2 3">FMUSA5-5</strain>
    </source>
</reference>
<evidence type="ECO:0000313" key="3">
    <source>
        <dbReference type="Proteomes" id="UP000696294"/>
    </source>
</evidence>
<evidence type="ECO:0000256" key="1">
    <source>
        <dbReference type="SAM" id="MobiDB-lite"/>
    </source>
</evidence>
<proteinExistence type="predicted"/>
<sequence>MGRTRRQALASGDGREIVRLTAAGTSEVIERHAKTLTALMDARNSGTDVAKAADYELEHYRGLLHVEHHERAGPALLPDGGMARSPGGSGPPDTSPPLSPA</sequence>
<feature type="region of interest" description="Disordered" evidence="1">
    <location>
        <begin position="71"/>
        <end position="101"/>
    </location>
</feature>
<protein>
    <submittedName>
        <fullName evidence="2">Uncharacterized protein</fullName>
    </submittedName>
</protein>
<gene>
    <name evidence="2" type="ORF">HCN51_27175</name>
</gene>
<accession>A0ABX1BE14</accession>
<organism evidence="2 3">
    <name type="scientific">Nonomuraea composti</name>
    <dbReference type="NCBI Taxonomy" id="2720023"/>
    <lineage>
        <taxon>Bacteria</taxon>
        <taxon>Bacillati</taxon>
        <taxon>Actinomycetota</taxon>
        <taxon>Actinomycetes</taxon>
        <taxon>Streptosporangiales</taxon>
        <taxon>Streptosporangiaceae</taxon>
        <taxon>Nonomuraea</taxon>
    </lineage>
</organism>
<name>A0ABX1BE14_9ACTN</name>
<dbReference type="Proteomes" id="UP000696294">
    <property type="component" value="Unassembled WGS sequence"/>
</dbReference>
<keyword evidence="3" id="KW-1185">Reference proteome</keyword>